<reference evidence="1" key="1">
    <citation type="submission" date="2023-04" db="EMBL/GenBank/DDBJ databases">
        <title>Ambrosiozyma monospora NBRC 10751.</title>
        <authorList>
            <person name="Ichikawa N."/>
            <person name="Sato H."/>
            <person name="Tonouchi N."/>
        </authorList>
    </citation>
    <scope>NUCLEOTIDE SEQUENCE</scope>
    <source>
        <strain evidence="1">NBRC 10751</strain>
    </source>
</reference>
<organism evidence="1 2">
    <name type="scientific">Ambrosiozyma monospora</name>
    <name type="common">Yeast</name>
    <name type="synonym">Endomycopsis monosporus</name>
    <dbReference type="NCBI Taxonomy" id="43982"/>
    <lineage>
        <taxon>Eukaryota</taxon>
        <taxon>Fungi</taxon>
        <taxon>Dikarya</taxon>
        <taxon>Ascomycota</taxon>
        <taxon>Saccharomycotina</taxon>
        <taxon>Pichiomycetes</taxon>
        <taxon>Pichiales</taxon>
        <taxon>Pichiaceae</taxon>
        <taxon>Ambrosiozyma</taxon>
    </lineage>
</organism>
<name>A0ACB5TW60_AMBMO</name>
<evidence type="ECO:0000313" key="2">
    <source>
        <dbReference type="Proteomes" id="UP001165064"/>
    </source>
</evidence>
<accession>A0ACB5TW60</accession>
<comment type="caution">
    <text evidence="1">The sequence shown here is derived from an EMBL/GenBank/DDBJ whole genome shotgun (WGS) entry which is preliminary data.</text>
</comment>
<keyword evidence="2" id="KW-1185">Reference proteome</keyword>
<dbReference type="Proteomes" id="UP001165064">
    <property type="component" value="Unassembled WGS sequence"/>
</dbReference>
<protein>
    <submittedName>
        <fullName evidence="1">Unnamed protein product</fullName>
    </submittedName>
</protein>
<sequence>MAEQTYRSRSVIVENNIIQLLKATLNTAHSSNEMFSMFEKFGFLLERPNVRSALQEYQTQLLSVVQDQLSDFQKQFQVQLSVQKVIQMRDVPSFSSTLMWVNEMNYRLEFLVDKLELVLTKDWSRYPEGKRIYSEVTLLQEKLQPQKIIAEWIAEITKELETPITRQHILFIERQIASKELSLMVNFDERAFSLAEEVHNLTTMGIDIPRKMQSVAKSIELIYPYVSTINDAFFNFVGIVSSVDQLGDLKTILLPLFEPLFECITILSQSEWGDLAKAQDLLEANLTDVKEVVALQTVHKFDSQVVELITKHESLIQFQSSLIEIMDEFKTCSYESHNFKTLIEKLQSIVNDLFLEGYSNVDLLVDNFNDMIFKLLAHRCKAELAKYSDQYSSESIYPSGKVQKHQIIIQDQDISIKPALAISLT</sequence>
<gene>
    <name evidence="1" type="ORF">Amon02_000989100</name>
</gene>
<proteinExistence type="predicted"/>
<dbReference type="EMBL" id="BSXS01009629">
    <property type="protein sequence ID" value="GME96074.1"/>
    <property type="molecule type" value="Genomic_DNA"/>
</dbReference>
<evidence type="ECO:0000313" key="1">
    <source>
        <dbReference type="EMBL" id="GME96074.1"/>
    </source>
</evidence>